<dbReference type="Proteomes" id="UP000239576">
    <property type="component" value="Unassembled WGS sequence"/>
</dbReference>
<gene>
    <name evidence="3" type="ORF">C7B82_01535</name>
</gene>
<dbReference type="InterPro" id="IPR019554">
    <property type="entry name" value="Soluble_ligand-bd"/>
</dbReference>
<dbReference type="GO" id="GO:0015159">
    <property type="term" value="F:polysaccharide transmembrane transporter activity"/>
    <property type="evidence" value="ECO:0007669"/>
    <property type="project" value="InterPro"/>
</dbReference>
<protein>
    <recommendedName>
        <fullName evidence="2">SLH domain-containing protein</fullName>
    </recommendedName>
</protein>
<sequence>MRIPMTTTATTVVCSTLATFALYHGCAALFPHLFHPDDDSASDAKKDATKAEPAKTPTNSAIAAPETLPLATIDGRTSALAKARQTAAEAGRTASLRNLPMVNVPPTMRSLPTRLNRPSFDNGAMQNAPGMALSDADDQKKADMLEQSRLRVGSTQSLPFTSVNTPLSDLKGHWAQSFIESLAAKGVVRGFHDGSFRPDESVTAGQFALMTQKAFTTSPVSYRELQQLHPDRTPTRADAAAFIYQALATGQSAPLTMAVQVSGAVPRPGIYTVANGSRVDSPADAGVPTVSRAIQRAGGALDGADLRQVQIHRISETSARQVINVDVRQLLEKGDRSRDIVLQQGDKLFIPPATAAAAVTSNPKTAAVPTPERAVSLVEGTKN</sequence>
<dbReference type="InterPro" id="IPR049712">
    <property type="entry name" value="Poly_export"/>
</dbReference>
<name>A0A2T1ER14_9CYAN</name>
<feature type="region of interest" description="Disordered" evidence="1">
    <location>
        <begin position="39"/>
        <end position="60"/>
    </location>
</feature>
<accession>A0A2T1ER14</accession>
<dbReference type="PANTHER" id="PTHR33619">
    <property type="entry name" value="POLYSACCHARIDE EXPORT PROTEIN GFCE-RELATED"/>
    <property type="match status" value="1"/>
</dbReference>
<comment type="caution">
    <text evidence="3">The sequence shown here is derived from an EMBL/GenBank/DDBJ whole genome shotgun (WGS) entry which is preliminary data.</text>
</comment>
<dbReference type="Pfam" id="PF00395">
    <property type="entry name" value="SLH"/>
    <property type="match status" value="1"/>
</dbReference>
<evidence type="ECO:0000259" key="2">
    <source>
        <dbReference type="PROSITE" id="PS51272"/>
    </source>
</evidence>
<feature type="region of interest" description="Disordered" evidence="1">
    <location>
        <begin position="361"/>
        <end position="383"/>
    </location>
</feature>
<dbReference type="Gene3D" id="3.10.560.10">
    <property type="entry name" value="Outer membrane lipoprotein wza domain like"/>
    <property type="match status" value="1"/>
</dbReference>
<dbReference type="OrthoDB" id="9815244at2"/>
<organism evidence="3 4">
    <name type="scientific">Stenomitos frigidus ULC18</name>
    <dbReference type="NCBI Taxonomy" id="2107698"/>
    <lineage>
        <taxon>Bacteria</taxon>
        <taxon>Bacillati</taxon>
        <taxon>Cyanobacteriota</taxon>
        <taxon>Cyanophyceae</taxon>
        <taxon>Leptolyngbyales</taxon>
        <taxon>Leptolyngbyaceae</taxon>
        <taxon>Stenomitos</taxon>
    </lineage>
</organism>
<dbReference type="InterPro" id="IPR001119">
    <property type="entry name" value="SLH_dom"/>
</dbReference>
<dbReference type="EMBL" id="PVWK01000010">
    <property type="protein sequence ID" value="PSB35192.1"/>
    <property type="molecule type" value="Genomic_DNA"/>
</dbReference>
<dbReference type="PROSITE" id="PS51272">
    <property type="entry name" value="SLH"/>
    <property type="match status" value="1"/>
</dbReference>
<dbReference type="AlphaFoldDB" id="A0A2T1ER14"/>
<keyword evidence="4" id="KW-1185">Reference proteome</keyword>
<dbReference type="Pfam" id="PF10531">
    <property type="entry name" value="SLBB"/>
    <property type="match status" value="2"/>
</dbReference>
<feature type="compositionally biased region" description="Basic and acidic residues" evidence="1">
    <location>
        <begin position="39"/>
        <end position="53"/>
    </location>
</feature>
<dbReference type="PANTHER" id="PTHR33619:SF3">
    <property type="entry name" value="POLYSACCHARIDE EXPORT PROTEIN GFCE-RELATED"/>
    <property type="match status" value="1"/>
</dbReference>
<evidence type="ECO:0000313" key="4">
    <source>
        <dbReference type="Proteomes" id="UP000239576"/>
    </source>
</evidence>
<evidence type="ECO:0000256" key="1">
    <source>
        <dbReference type="SAM" id="MobiDB-lite"/>
    </source>
</evidence>
<reference evidence="3 4" key="2">
    <citation type="submission" date="2018-03" db="EMBL/GenBank/DDBJ databases">
        <title>The ancient ancestry and fast evolution of plastids.</title>
        <authorList>
            <person name="Moore K.R."/>
            <person name="Magnabosco C."/>
            <person name="Momper L."/>
            <person name="Gold D.A."/>
            <person name="Bosak T."/>
            <person name="Fournier G.P."/>
        </authorList>
    </citation>
    <scope>NUCLEOTIDE SEQUENCE [LARGE SCALE GENOMIC DNA]</scope>
    <source>
        <strain evidence="3 4">ULC18</strain>
    </source>
</reference>
<reference evidence="4" key="1">
    <citation type="submission" date="2018-02" db="EMBL/GenBank/DDBJ databases">
        <authorList>
            <person name="Moore K."/>
            <person name="Momper L."/>
        </authorList>
    </citation>
    <scope>NUCLEOTIDE SEQUENCE [LARGE SCALE GENOMIC DNA]</scope>
    <source>
        <strain evidence="4">ULC18</strain>
    </source>
</reference>
<proteinExistence type="predicted"/>
<feature type="domain" description="SLH" evidence="2">
    <location>
        <begin position="162"/>
        <end position="225"/>
    </location>
</feature>
<evidence type="ECO:0000313" key="3">
    <source>
        <dbReference type="EMBL" id="PSB35192.1"/>
    </source>
</evidence>